<dbReference type="InterPro" id="IPR010982">
    <property type="entry name" value="Lambda_DNA-bd_dom_sf"/>
</dbReference>
<protein>
    <submittedName>
        <fullName evidence="2">DNA-binding transcriptional regulator, XRE family</fullName>
    </submittedName>
</protein>
<dbReference type="EMBL" id="FQUQ01000001">
    <property type="protein sequence ID" value="SHE57772.1"/>
    <property type="molecule type" value="Genomic_DNA"/>
</dbReference>
<reference evidence="3" key="1">
    <citation type="submission" date="2016-11" db="EMBL/GenBank/DDBJ databases">
        <authorList>
            <person name="Varghese N."/>
            <person name="Submissions S."/>
        </authorList>
    </citation>
    <scope>NUCLEOTIDE SEQUENCE [LARGE SCALE GENOMIC DNA]</scope>
    <source>
        <strain evidence="3">DSM 16990</strain>
    </source>
</reference>
<dbReference type="STRING" id="288992.SAMN04488522_101615"/>
<sequence length="70" mass="7730">MSKITYNRIKSVLAEKKKTNKDLADTLKIAPETVSSWCTNSAQPSIKKLFEIAVYLDVEAGDLLVSSKKA</sequence>
<dbReference type="CDD" id="cd00093">
    <property type="entry name" value="HTH_XRE"/>
    <property type="match status" value="1"/>
</dbReference>
<accession>A0A1M4ULV3</accession>
<dbReference type="RefSeq" id="WP_073227239.1">
    <property type="nucleotide sequence ID" value="NZ_FQUQ01000001.1"/>
</dbReference>
<feature type="domain" description="HTH cro/C1-type" evidence="1">
    <location>
        <begin position="9"/>
        <end position="63"/>
    </location>
</feature>
<dbReference type="AlphaFoldDB" id="A0A1M4ULV3"/>
<evidence type="ECO:0000313" key="2">
    <source>
        <dbReference type="EMBL" id="SHE57772.1"/>
    </source>
</evidence>
<evidence type="ECO:0000313" key="3">
    <source>
        <dbReference type="Proteomes" id="UP000184287"/>
    </source>
</evidence>
<dbReference type="Proteomes" id="UP000184287">
    <property type="component" value="Unassembled WGS sequence"/>
</dbReference>
<proteinExistence type="predicted"/>
<dbReference type="PROSITE" id="PS50943">
    <property type="entry name" value="HTH_CROC1"/>
    <property type="match status" value="1"/>
</dbReference>
<dbReference type="Gene3D" id="1.10.260.40">
    <property type="entry name" value="lambda repressor-like DNA-binding domains"/>
    <property type="match status" value="1"/>
</dbReference>
<evidence type="ECO:0000259" key="1">
    <source>
        <dbReference type="PROSITE" id="PS50943"/>
    </source>
</evidence>
<dbReference type="Pfam" id="PF01381">
    <property type="entry name" value="HTH_3"/>
    <property type="match status" value="1"/>
</dbReference>
<dbReference type="GO" id="GO:0003677">
    <property type="term" value="F:DNA binding"/>
    <property type="evidence" value="ECO:0007669"/>
    <property type="project" value="UniProtKB-KW"/>
</dbReference>
<dbReference type="OrthoDB" id="7865033at2"/>
<keyword evidence="2" id="KW-0238">DNA-binding</keyword>
<name>A0A1M4ULV3_9SPHI</name>
<keyword evidence="3" id="KW-1185">Reference proteome</keyword>
<organism evidence="2 3">
    <name type="scientific">Pedobacter caeni</name>
    <dbReference type="NCBI Taxonomy" id="288992"/>
    <lineage>
        <taxon>Bacteria</taxon>
        <taxon>Pseudomonadati</taxon>
        <taxon>Bacteroidota</taxon>
        <taxon>Sphingobacteriia</taxon>
        <taxon>Sphingobacteriales</taxon>
        <taxon>Sphingobacteriaceae</taxon>
        <taxon>Pedobacter</taxon>
    </lineage>
</organism>
<gene>
    <name evidence="2" type="ORF">SAMN04488522_101615</name>
</gene>
<dbReference type="SMART" id="SM00530">
    <property type="entry name" value="HTH_XRE"/>
    <property type="match status" value="1"/>
</dbReference>
<dbReference type="InterPro" id="IPR001387">
    <property type="entry name" value="Cro/C1-type_HTH"/>
</dbReference>
<dbReference type="SUPFAM" id="SSF47413">
    <property type="entry name" value="lambda repressor-like DNA-binding domains"/>
    <property type="match status" value="1"/>
</dbReference>